<name>A0A897MVN3_9EURY</name>
<evidence type="ECO:0000313" key="3">
    <source>
        <dbReference type="Proteomes" id="UP000663525"/>
    </source>
</evidence>
<dbReference type="InterPro" id="IPR016799">
    <property type="entry name" value="UCP022062"/>
</dbReference>
<evidence type="ECO:0000313" key="2">
    <source>
        <dbReference type="EMBL" id="QSG06170.1"/>
    </source>
</evidence>
<protein>
    <submittedName>
        <fullName evidence="2">Subunit of KEOPS complex (Cgi121BUD32KAE1)</fullName>
    </submittedName>
</protein>
<dbReference type="InterPro" id="IPR013926">
    <property type="entry name" value="CGI121/TPRKB"/>
</dbReference>
<comment type="similarity">
    <text evidence="1">Belongs to the CGI121/TPRKB family.</text>
</comment>
<gene>
    <name evidence="2" type="primary">cgi121</name>
    <name evidence="2" type="ORF">HSR121_1836</name>
</gene>
<dbReference type="GeneID" id="68855422"/>
<dbReference type="PIRSF" id="PIRSF022062">
    <property type="entry name" value="UCP022062"/>
    <property type="match status" value="1"/>
</dbReference>
<reference evidence="2" key="1">
    <citation type="submission" date="2020-11" db="EMBL/GenBank/DDBJ databases">
        <title>Carbohydrate-dependent, anaerobic sulfur respiration: A novel catabolism in halophilic archaea.</title>
        <authorList>
            <person name="Sorokin D.Y."/>
            <person name="Messina E."/>
            <person name="Smedile F."/>
            <person name="La Cono V."/>
            <person name="Hallsworth J.E."/>
            <person name="Yakimov M.M."/>
        </authorList>
    </citation>
    <scope>NUCLEOTIDE SEQUENCE</scope>
    <source>
        <strain evidence="2">HSR12-1</strain>
    </source>
</reference>
<dbReference type="Proteomes" id="UP000663525">
    <property type="component" value="Chromosome"/>
</dbReference>
<dbReference type="Gene3D" id="3.30.2380.10">
    <property type="entry name" value="CGI121/TPRKB"/>
    <property type="match status" value="1"/>
</dbReference>
<dbReference type="RefSeq" id="WP_229112619.1">
    <property type="nucleotide sequence ID" value="NZ_CP064787.1"/>
</dbReference>
<accession>A0A897MVN3</accession>
<dbReference type="AlphaFoldDB" id="A0A897MVN3"/>
<proteinExistence type="inferred from homology"/>
<dbReference type="SUPFAM" id="SSF143870">
    <property type="entry name" value="PF0523-like"/>
    <property type="match status" value="1"/>
</dbReference>
<dbReference type="InterPro" id="IPR036504">
    <property type="entry name" value="CGI121/TPRKB_sf"/>
</dbReference>
<dbReference type="Pfam" id="PF08617">
    <property type="entry name" value="CGI-121"/>
    <property type="match status" value="1"/>
</dbReference>
<dbReference type="NCBIfam" id="NF011465">
    <property type="entry name" value="PRK14886.1-1"/>
    <property type="match status" value="1"/>
</dbReference>
<sequence length="169" mass="18517">MEILEATVTVDDLDEFVARLGEIGDEHGVAVQALDARYVVDREHLQRAVELADRAFERGENIADERSVEVLLYAAATRQISRALELGVETGECPAVIVVHDSGVDSQGDETAAIEAVRALSAVRPEATLGDYDERRVREWFEITDSELATGADLSALVRERVALLVVEK</sequence>
<dbReference type="EMBL" id="CP064787">
    <property type="protein sequence ID" value="QSG06170.1"/>
    <property type="molecule type" value="Genomic_DNA"/>
</dbReference>
<evidence type="ECO:0000256" key="1">
    <source>
        <dbReference type="ARBA" id="ARBA00005546"/>
    </source>
</evidence>
<organism evidence="2 3">
    <name type="scientific">Halapricum desulfuricans</name>
    <dbReference type="NCBI Taxonomy" id="2841257"/>
    <lineage>
        <taxon>Archaea</taxon>
        <taxon>Methanobacteriati</taxon>
        <taxon>Methanobacteriota</taxon>
        <taxon>Stenosarchaea group</taxon>
        <taxon>Halobacteria</taxon>
        <taxon>Halobacteriales</taxon>
        <taxon>Haloarculaceae</taxon>
        <taxon>Halapricum</taxon>
    </lineage>
</organism>